<feature type="domain" description="Alpha-amylase/4-alpha-glucanotransferase C-terminal" evidence="5">
    <location>
        <begin position="469"/>
        <end position="663"/>
    </location>
</feature>
<dbReference type="Gene3D" id="3.20.110.20">
    <property type="match status" value="1"/>
</dbReference>
<evidence type="ECO:0000313" key="8">
    <source>
        <dbReference type="Proteomes" id="UP000031594"/>
    </source>
</evidence>
<dbReference type="AlphaFoldDB" id="A0A0C1V309"/>
<dbReference type="GO" id="GO:0005975">
    <property type="term" value="P:carbohydrate metabolic process"/>
    <property type="evidence" value="ECO:0007669"/>
    <property type="project" value="InterPro"/>
</dbReference>
<dbReference type="Pfam" id="PF09095">
    <property type="entry name" value="AmyA-gluTrfs_C"/>
    <property type="match status" value="2"/>
</dbReference>
<dbReference type="GO" id="GO:0030246">
    <property type="term" value="F:carbohydrate binding"/>
    <property type="evidence" value="ECO:0007669"/>
    <property type="project" value="InterPro"/>
</dbReference>
<dbReference type="KEGG" id="mkc:kam1_377"/>
<dbReference type="Proteomes" id="UP000315925">
    <property type="component" value="Chromosome"/>
</dbReference>
<accession>A0A0C1V309</accession>
<dbReference type="InterPro" id="IPR015179">
    <property type="entry name" value="A-amylase/a-glucTrfase_C"/>
</dbReference>
<gene>
    <name evidence="6" type="ORF">A946_09100</name>
    <name evidence="7" type="ORF">kam1_377</name>
</gene>
<reference evidence="6 8" key="1">
    <citation type="submission" date="2014-08" db="EMBL/GenBank/DDBJ databases">
        <title>Methylacidiphilum kamchatkense strain Kam1 draft genome sequence.</title>
        <authorList>
            <person name="Birkeland N.-K."/>
            <person name="Erikstad H.A."/>
        </authorList>
    </citation>
    <scope>NUCLEOTIDE SEQUENCE [LARGE SCALE GENOMIC DNA]</scope>
    <source>
        <strain evidence="6 8">Kam1</strain>
    </source>
</reference>
<keyword evidence="7" id="KW-0326">Glycosidase</keyword>
<evidence type="ECO:0000313" key="7">
    <source>
        <dbReference type="EMBL" id="QDQ41628.1"/>
    </source>
</evidence>
<dbReference type="InterPro" id="IPR028995">
    <property type="entry name" value="Glyco_hydro_57/38_cen_sf"/>
</dbReference>
<feature type="domain" description="Glycoside hydrolase family 57 N-terminal" evidence="3">
    <location>
        <begin position="33"/>
        <end position="262"/>
    </location>
</feature>
<protein>
    <submittedName>
        <fullName evidence="6">Alpha-amlyase</fullName>
    </submittedName>
    <submittedName>
        <fullName evidence="7">Alpha-amylase</fullName>
        <ecNumber evidence="7">3.2.1.1</ecNumber>
    </submittedName>
</protein>
<sequence length="680" mass="79962">MVHLKKIDILWVVHFHQPTGVFAETKKKFTHKATLPFLQSIRNHPQVRLSLHFSGNYLVYLQENEKEVIELIQKLITEKRIELLGGGFYEPIFCYISNEDSLLQLEKLNQFLKNTFGQAPKGAWLAESIWEPYFVELLCRSGYQYTILEDSLFENAGITPAEIRQPFLTQFHQHAIHVFAYHSSFSKEIPFKDIKDIHSSFVQISHREGMQLLCIAQNGELYGFWPDTREQIYHKGRLEDWLQYLENNSSWIQTRLPSEFIDGCWPIITLPSGGRKELQPFCLPHKATLDYVSALNELKVRFDADRFLKFFRGGHWLTFLSKYPEANHIHKRMLQVSAKIRLLPKEFQEEIFDCLLASQGHTVYWHAFKDGLFGNYIRDSAFYHILNAEKMIKEKAEHLLPPIEQNDFDADKFPEIFLRSSHCSLCIEPLYGGSITEFNFLPTSYNLANTLQRHPCYFPEPIPPDMYIEDWHQRTLFLDHFVPLSTSAYDFANSSFLEYGDFVNQPYTILELAQNAKGLSVLLERNGGLYFINKKFHFTIRKEYILTPDEELHVNYTITNNDTLPIELLYCCEINYSILSVDSLDRYILIKDKKLNPGMIFEEEQVSEWTIYDKTRNLAWQWIMPEEPVQIYHFPIYTVSYERGLFAKDYQGSAFEILKSFHLQPREKMTLKIITKFLNS</sequence>
<dbReference type="EMBL" id="CP037899">
    <property type="protein sequence ID" value="QDQ41628.1"/>
    <property type="molecule type" value="Genomic_DNA"/>
</dbReference>
<dbReference type="InterPro" id="IPR015178">
    <property type="entry name" value="A-amylase/a-glucTrfase_central"/>
</dbReference>
<dbReference type="PANTHER" id="PTHR36306:SF1">
    <property type="entry name" value="ALPHA-AMYLASE-RELATED"/>
    <property type="match status" value="1"/>
</dbReference>
<evidence type="ECO:0000259" key="5">
    <source>
        <dbReference type="Pfam" id="PF09095"/>
    </source>
</evidence>
<keyword evidence="7" id="KW-0378">Hydrolase</keyword>
<evidence type="ECO:0000259" key="3">
    <source>
        <dbReference type="Pfam" id="PF03065"/>
    </source>
</evidence>
<dbReference type="SUPFAM" id="SSF88688">
    <property type="entry name" value="Families 57/38 glycoside transferase middle domain"/>
    <property type="match status" value="1"/>
</dbReference>
<dbReference type="OrthoDB" id="8476at2"/>
<evidence type="ECO:0000313" key="6">
    <source>
        <dbReference type="EMBL" id="KIE58060.1"/>
    </source>
</evidence>
<dbReference type="InterPro" id="IPR004300">
    <property type="entry name" value="Glyco_hydro_57_N"/>
</dbReference>
<evidence type="ECO:0000313" key="9">
    <source>
        <dbReference type="Proteomes" id="UP000315925"/>
    </source>
</evidence>
<feature type="domain" description="Alpha-amylase/4-alpha-glucanotransferase central" evidence="4">
    <location>
        <begin position="314"/>
        <end position="391"/>
    </location>
</feature>
<dbReference type="Gene3D" id="2.70.98.10">
    <property type="match status" value="1"/>
</dbReference>
<dbReference type="Pfam" id="PF03065">
    <property type="entry name" value="Glyco_hydro_57"/>
    <property type="match status" value="1"/>
</dbReference>
<dbReference type="EC" id="3.2.1.1" evidence="7"/>
<proteinExistence type="inferred from homology"/>
<dbReference type="InterPro" id="IPR011330">
    <property type="entry name" value="Glyco_hydro/deAcase_b/a-brl"/>
</dbReference>
<dbReference type="SUPFAM" id="SSF88713">
    <property type="entry name" value="Glycoside hydrolase/deacetylase"/>
    <property type="match status" value="1"/>
</dbReference>
<organism evidence="7 9">
    <name type="scientific">Methylacidiphilum kamchatkense Kam1</name>
    <dbReference type="NCBI Taxonomy" id="1202785"/>
    <lineage>
        <taxon>Bacteria</taxon>
        <taxon>Pseudomonadati</taxon>
        <taxon>Verrucomicrobiota</taxon>
        <taxon>Methylacidiphilae</taxon>
        <taxon>Methylacidiphilales</taxon>
        <taxon>Methylacidiphilaceae</taxon>
        <taxon>Methylacidiphilum (ex Ratnadevi et al. 2023)</taxon>
    </lineage>
</organism>
<evidence type="ECO:0000259" key="4">
    <source>
        <dbReference type="Pfam" id="PF09094"/>
    </source>
</evidence>
<reference evidence="9" key="3">
    <citation type="submission" date="2019-03" db="EMBL/GenBank/DDBJ databases">
        <title>Complete genome of Methylacidiphilum kamchatkense Kam1.</title>
        <authorList>
            <person name="Kruse T."/>
            <person name="Murarilal Ratnadevi C."/>
            <person name="Erikstad H.-A."/>
            <person name="Birkeland N.-K."/>
        </authorList>
    </citation>
    <scope>NUCLEOTIDE SEQUENCE [LARGE SCALE GENOMIC DNA]</scope>
    <source>
        <strain evidence="9">kam1</strain>
    </source>
</reference>
<dbReference type="InterPro" id="IPR014718">
    <property type="entry name" value="GH-type_carb-bd"/>
</dbReference>
<dbReference type="InterPro" id="IPR011013">
    <property type="entry name" value="Gal_mutarotase_sf_dom"/>
</dbReference>
<dbReference type="Proteomes" id="UP000031594">
    <property type="component" value="Unassembled WGS sequence"/>
</dbReference>
<dbReference type="SUPFAM" id="SSF74650">
    <property type="entry name" value="Galactose mutarotase-like"/>
    <property type="match status" value="1"/>
</dbReference>
<dbReference type="Pfam" id="PF09094">
    <property type="entry name" value="AmyA-A_glucT_m"/>
    <property type="match status" value="1"/>
</dbReference>
<dbReference type="InterPro" id="IPR052046">
    <property type="entry name" value="GH57_Enzymes"/>
</dbReference>
<dbReference type="RefSeq" id="WP_039721915.1">
    <property type="nucleotide sequence ID" value="NZ_CP037899.1"/>
</dbReference>
<dbReference type="GO" id="GO:0004556">
    <property type="term" value="F:alpha-amylase activity"/>
    <property type="evidence" value="ECO:0007669"/>
    <property type="project" value="UniProtKB-EC"/>
</dbReference>
<dbReference type="EMBL" id="JQNX01000007">
    <property type="protein sequence ID" value="KIE58060.1"/>
    <property type="molecule type" value="Genomic_DNA"/>
</dbReference>
<dbReference type="PANTHER" id="PTHR36306">
    <property type="entry name" value="ALPHA-AMYLASE-RELATED-RELATED"/>
    <property type="match status" value="1"/>
</dbReference>
<comment type="similarity">
    <text evidence="1">Belongs to the glycosyl hydrolase 57 family.</text>
</comment>
<evidence type="ECO:0000256" key="2">
    <source>
        <dbReference type="ARBA" id="ARBA00023277"/>
    </source>
</evidence>
<evidence type="ECO:0000256" key="1">
    <source>
        <dbReference type="ARBA" id="ARBA00006821"/>
    </source>
</evidence>
<name>A0A0C1V309_9BACT</name>
<dbReference type="STRING" id="1202785.A946_09100"/>
<keyword evidence="2" id="KW-0119">Carbohydrate metabolism</keyword>
<reference evidence="7" key="2">
    <citation type="journal article" date="2019" name="BMC Genomics">
        <title>Complete genome sequence analysis of the thermoacidophilic verrucomicrobial methanotroph 'Candidatus Methylacidiphilum kamchatkense' strain Kam1 and comparison with its closest relatives.</title>
        <authorList>
            <person name="Kruse T."/>
            <person name="Ratnadevi C.M."/>
            <person name="Erikstad H.A."/>
            <person name="Birkeland N.K."/>
        </authorList>
    </citation>
    <scope>NUCLEOTIDE SEQUENCE</scope>
    <source>
        <strain evidence="7">Kam1</strain>
    </source>
</reference>
<feature type="domain" description="Alpha-amylase/4-alpha-glucanotransferase C-terminal" evidence="5">
    <location>
        <begin position="407"/>
        <end position="455"/>
    </location>
</feature>
<keyword evidence="8" id="KW-1185">Reference proteome</keyword>